<evidence type="ECO:0000256" key="7">
    <source>
        <dbReference type="SAM" id="MobiDB-lite"/>
    </source>
</evidence>
<keyword evidence="4" id="KW-0807">Transducer</keyword>
<evidence type="ECO:0000313" key="9">
    <source>
        <dbReference type="Proteomes" id="UP001049176"/>
    </source>
</evidence>
<dbReference type="SUPFAM" id="SSF47895">
    <property type="entry name" value="Transducin (alpha subunit), insertion domain"/>
    <property type="match status" value="1"/>
</dbReference>
<evidence type="ECO:0000313" key="8">
    <source>
        <dbReference type="EMBL" id="KAG7090957.1"/>
    </source>
</evidence>
<reference evidence="8" key="1">
    <citation type="journal article" date="2021" name="Genome Biol. Evol.">
        <title>The assembled and annotated genome of the fairy-ring fungus Marasmius oreades.</title>
        <authorList>
            <person name="Hiltunen M."/>
            <person name="Ament-Velasquez S.L."/>
            <person name="Johannesson H."/>
        </authorList>
    </citation>
    <scope>NUCLEOTIDE SEQUENCE</scope>
    <source>
        <strain evidence="8">03SP1</strain>
    </source>
</reference>
<keyword evidence="1 6" id="KW-0479">Metal-binding</keyword>
<evidence type="ECO:0008006" key="10">
    <source>
        <dbReference type="Google" id="ProtNLM"/>
    </source>
</evidence>
<gene>
    <name evidence="8" type="ORF">E1B28_010025</name>
</gene>
<dbReference type="GO" id="GO:0005834">
    <property type="term" value="C:heterotrimeric G-protein complex"/>
    <property type="evidence" value="ECO:0007669"/>
    <property type="project" value="TreeGrafter"/>
</dbReference>
<dbReference type="KEGG" id="more:E1B28_010025"/>
<evidence type="ECO:0000256" key="3">
    <source>
        <dbReference type="ARBA" id="ARBA00023134"/>
    </source>
</evidence>
<name>A0A9P7RWE9_9AGAR</name>
<feature type="binding site" evidence="5">
    <location>
        <begin position="415"/>
        <end position="418"/>
    </location>
    <ligand>
        <name>GTP</name>
        <dbReference type="ChEBI" id="CHEBI:37565"/>
    </ligand>
</feature>
<dbReference type="InterPro" id="IPR027417">
    <property type="entry name" value="P-loop_NTPase"/>
</dbReference>
<feature type="region of interest" description="Disordered" evidence="7">
    <location>
        <begin position="131"/>
        <end position="160"/>
    </location>
</feature>
<keyword evidence="6" id="KW-0460">Magnesium</keyword>
<dbReference type="InterPro" id="IPR011025">
    <property type="entry name" value="GproteinA_insert"/>
</dbReference>
<dbReference type="Proteomes" id="UP001049176">
    <property type="component" value="Chromosome 6"/>
</dbReference>
<dbReference type="PANTHER" id="PTHR10218">
    <property type="entry name" value="GTP-BINDING PROTEIN ALPHA SUBUNIT"/>
    <property type="match status" value="1"/>
</dbReference>
<keyword evidence="9" id="KW-1185">Reference proteome</keyword>
<dbReference type="Gene3D" id="3.40.50.300">
    <property type="entry name" value="P-loop containing nucleotide triphosphate hydrolases"/>
    <property type="match status" value="2"/>
</dbReference>
<dbReference type="FunFam" id="3.40.50.300:FF:000692">
    <property type="entry name" value="Guanine nucleotide-binding protein subunit alpha"/>
    <property type="match status" value="1"/>
</dbReference>
<dbReference type="GO" id="GO:0003924">
    <property type="term" value="F:GTPase activity"/>
    <property type="evidence" value="ECO:0007669"/>
    <property type="project" value="InterPro"/>
</dbReference>
<dbReference type="GO" id="GO:0031683">
    <property type="term" value="F:G-protein beta/gamma-subunit complex binding"/>
    <property type="evidence" value="ECO:0007669"/>
    <property type="project" value="InterPro"/>
</dbReference>
<dbReference type="GO" id="GO:0005525">
    <property type="term" value="F:GTP binding"/>
    <property type="evidence" value="ECO:0007669"/>
    <property type="project" value="UniProtKB-KW"/>
</dbReference>
<dbReference type="PANTHER" id="PTHR10218:SF360">
    <property type="entry name" value="GUANINE NUCLEOTIDE-BINDING PROTEIN SUBUNIT ALPHA HOMOLOG"/>
    <property type="match status" value="1"/>
</dbReference>
<feature type="compositionally biased region" description="Low complexity" evidence="7">
    <location>
        <begin position="144"/>
        <end position="159"/>
    </location>
</feature>
<evidence type="ECO:0000256" key="4">
    <source>
        <dbReference type="ARBA" id="ARBA00023224"/>
    </source>
</evidence>
<sequence length="504" mass="56871">MVASRTKRNTVDDDPLTRAIAPPPNETEAEREARLAAEQLAKKRSDQIDEEINQQRLVEKREQASVKVLLLGQSESGKTTTIKNFQLISQPKAFRSELPLWRAIIQLNVTRSIRIILDAMSTAQTANLNLTSTSTTTPLPPPNSDYSPISRPSSSYSPRQALPQVPLLTPEQLKLKMRLSPLTQVEEALMRRLSPSSPAGSLALLSTTTSFPFPSNRSKEITVYSASGWKGAFAKFVAGMTRSSMDSQDINFDDPEDPGVILHNCSEDMVKLWNDEGIRRLLESQNLRLEDMSGFFLDSLERITALKYIPTTEDILRARLKTIGVTEHRFVLKAGNMLSRDWRVFDVGGARNLVPAWAPYFDDMNAIIFLAPLSCFDQSLAEDYGVNRLEDSILLWRSIVKHPLLQKTELILFLNKCDLLKAKLDSGTQFSHWVVSYGDRPNTFESVSGYMKKKFGTIHKQHSDKPRTFYCHFTSVTNAQTTFHILENVRDLIIRQSLTTSHLV</sequence>
<feature type="region of interest" description="Disordered" evidence="7">
    <location>
        <begin position="1"/>
        <end position="33"/>
    </location>
</feature>
<proteinExistence type="predicted"/>
<keyword evidence="2 5" id="KW-0547">Nucleotide-binding</keyword>
<evidence type="ECO:0000256" key="2">
    <source>
        <dbReference type="ARBA" id="ARBA00022741"/>
    </source>
</evidence>
<dbReference type="RefSeq" id="XP_043007427.1">
    <property type="nucleotide sequence ID" value="XM_043154967.1"/>
</dbReference>
<dbReference type="OrthoDB" id="5817230at2759"/>
<evidence type="ECO:0000256" key="1">
    <source>
        <dbReference type="ARBA" id="ARBA00022723"/>
    </source>
</evidence>
<organism evidence="8 9">
    <name type="scientific">Marasmius oreades</name>
    <name type="common">fairy-ring Marasmius</name>
    <dbReference type="NCBI Taxonomy" id="181124"/>
    <lineage>
        <taxon>Eukaryota</taxon>
        <taxon>Fungi</taxon>
        <taxon>Dikarya</taxon>
        <taxon>Basidiomycota</taxon>
        <taxon>Agaricomycotina</taxon>
        <taxon>Agaricomycetes</taxon>
        <taxon>Agaricomycetidae</taxon>
        <taxon>Agaricales</taxon>
        <taxon>Marasmiineae</taxon>
        <taxon>Marasmiaceae</taxon>
        <taxon>Marasmius</taxon>
    </lineage>
</organism>
<dbReference type="EMBL" id="CM032186">
    <property type="protein sequence ID" value="KAG7090957.1"/>
    <property type="molecule type" value="Genomic_DNA"/>
</dbReference>
<dbReference type="AlphaFoldDB" id="A0A9P7RWE9"/>
<accession>A0A9P7RWE9</accession>
<evidence type="ECO:0000256" key="6">
    <source>
        <dbReference type="PIRSR" id="PIRSR601019-2"/>
    </source>
</evidence>
<dbReference type="Pfam" id="PF00503">
    <property type="entry name" value="G-alpha"/>
    <property type="match status" value="1"/>
</dbReference>
<dbReference type="GO" id="GO:0046872">
    <property type="term" value="F:metal ion binding"/>
    <property type="evidence" value="ECO:0007669"/>
    <property type="project" value="UniProtKB-KW"/>
</dbReference>
<comment type="caution">
    <text evidence="8">The sequence shown here is derived from an EMBL/GenBank/DDBJ whole genome shotgun (WGS) entry which is preliminary data.</text>
</comment>
<keyword evidence="3 5" id="KW-0342">GTP-binding</keyword>
<feature type="binding site" evidence="5">
    <location>
        <begin position="316"/>
        <end position="322"/>
    </location>
    <ligand>
        <name>GTP</name>
        <dbReference type="ChEBI" id="CHEBI:37565"/>
    </ligand>
</feature>
<dbReference type="InterPro" id="IPR001019">
    <property type="entry name" value="Gprotein_alpha_su"/>
</dbReference>
<dbReference type="GeneID" id="66079101"/>
<feature type="binding site" evidence="6">
    <location>
        <position position="322"/>
    </location>
    <ligand>
        <name>Mg(2+)</name>
        <dbReference type="ChEBI" id="CHEBI:18420"/>
    </ligand>
</feature>
<dbReference type="SMART" id="SM00275">
    <property type="entry name" value="G_alpha"/>
    <property type="match status" value="1"/>
</dbReference>
<dbReference type="GO" id="GO:0007188">
    <property type="term" value="P:adenylate cyclase-modulating G protein-coupled receptor signaling pathway"/>
    <property type="evidence" value="ECO:0007669"/>
    <property type="project" value="TreeGrafter"/>
</dbReference>
<dbReference type="GO" id="GO:0001664">
    <property type="term" value="F:G protein-coupled receptor binding"/>
    <property type="evidence" value="ECO:0007669"/>
    <property type="project" value="TreeGrafter"/>
</dbReference>
<evidence type="ECO:0000256" key="5">
    <source>
        <dbReference type="PIRSR" id="PIRSR601019-1"/>
    </source>
</evidence>
<dbReference type="PRINTS" id="PR00318">
    <property type="entry name" value="GPROTEINA"/>
</dbReference>
<dbReference type="GO" id="GO:0005737">
    <property type="term" value="C:cytoplasm"/>
    <property type="evidence" value="ECO:0007669"/>
    <property type="project" value="TreeGrafter"/>
</dbReference>
<protein>
    <recommendedName>
        <fullName evidence="10">G-alpha-domain-containing protein</fullName>
    </recommendedName>
</protein>
<dbReference type="PROSITE" id="PS51882">
    <property type="entry name" value="G_ALPHA"/>
    <property type="match status" value="1"/>
</dbReference>
<dbReference type="SUPFAM" id="SSF52540">
    <property type="entry name" value="P-loop containing nucleoside triphosphate hydrolases"/>
    <property type="match status" value="1"/>
</dbReference>